<dbReference type="InterPro" id="IPR027417">
    <property type="entry name" value="P-loop_NTPase"/>
</dbReference>
<dbReference type="Gene3D" id="3.40.50.300">
    <property type="entry name" value="P-loop containing nucleotide triphosphate hydrolases"/>
    <property type="match status" value="1"/>
</dbReference>
<evidence type="ECO:0000256" key="2">
    <source>
        <dbReference type="ARBA" id="ARBA00022840"/>
    </source>
</evidence>
<dbReference type="InterPro" id="IPR003439">
    <property type="entry name" value="ABC_transporter-like_ATP-bd"/>
</dbReference>
<proteinExistence type="predicted"/>
<accession>A0A2N3YIR5</accession>
<dbReference type="EMBL" id="PJNE01000001">
    <property type="protein sequence ID" value="PKW26742.1"/>
    <property type="molecule type" value="Genomic_DNA"/>
</dbReference>
<dbReference type="Pfam" id="PF00005">
    <property type="entry name" value="ABC_tran"/>
    <property type="match status" value="1"/>
</dbReference>
<dbReference type="CDD" id="cd03216">
    <property type="entry name" value="ABC_Carb_Monos_I"/>
    <property type="match status" value="1"/>
</dbReference>
<evidence type="ECO:0000313" key="4">
    <source>
        <dbReference type="EMBL" id="PKW26742.1"/>
    </source>
</evidence>
<evidence type="ECO:0000259" key="3">
    <source>
        <dbReference type="PROSITE" id="PS50893"/>
    </source>
</evidence>
<dbReference type="GO" id="GO:0005524">
    <property type="term" value="F:ATP binding"/>
    <property type="evidence" value="ECO:0007669"/>
    <property type="project" value="UniProtKB-KW"/>
</dbReference>
<gene>
    <name evidence="4" type="ORF">ATL31_1563</name>
</gene>
<reference evidence="4 5" key="1">
    <citation type="submission" date="2017-12" db="EMBL/GenBank/DDBJ databases">
        <title>Sequencing the genomes of 1000 Actinobacteria strains.</title>
        <authorList>
            <person name="Klenk H.-P."/>
        </authorList>
    </citation>
    <scope>NUCLEOTIDE SEQUENCE [LARGE SCALE GENOMIC DNA]</scope>
    <source>
        <strain evidence="4 5">DSM 12806</strain>
    </source>
</reference>
<dbReference type="InterPro" id="IPR017871">
    <property type="entry name" value="ABC_transporter-like_CS"/>
</dbReference>
<dbReference type="InterPro" id="IPR003593">
    <property type="entry name" value="AAA+_ATPase"/>
</dbReference>
<dbReference type="PROSITE" id="PS50893">
    <property type="entry name" value="ABC_TRANSPORTER_2"/>
    <property type="match status" value="1"/>
</dbReference>
<keyword evidence="1" id="KW-0547">Nucleotide-binding</keyword>
<dbReference type="Proteomes" id="UP000233781">
    <property type="component" value="Unassembled WGS sequence"/>
</dbReference>
<feature type="domain" description="ABC transporter" evidence="3">
    <location>
        <begin position="15"/>
        <end position="256"/>
    </location>
</feature>
<keyword evidence="5" id="KW-1185">Reference proteome</keyword>
<dbReference type="InterPro" id="IPR050107">
    <property type="entry name" value="ABC_carbohydrate_import_ATPase"/>
</dbReference>
<keyword evidence="2 4" id="KW-0067">ATP-binding</keyword>
<dbReference type="PANTHER" id="PTHR43790:SF8">
    <property type="entry name" value="SUGAR ABC TRANSPORTER ATP-BINDING PROTEIN"/>
    <property type="match status" value="1"/>
</dbReference>
<comment type="caution">
    <text evidence="4">The sequence shown here is derived from an EMBL/GenBank/DDBJ whole genome shotgun (WGS) entry which is preliminary data.</text>
</comment>
<dbReference type="SMART" id="SM00382">
    <property type="entry name" value="AAA"/>
    <property type="match status" value="1"/>
</dbReference>
<protein>
    <submittedName>
        <fullName evidence="4">Monosaccharide ABC transporter ATP-binding protein (CUT2 family)</fullName>
    </submittedName>
</protein>
<organism evidence="4 5">
    <name type="scientific">Phycicoccus duodecadis</name>
    <dbReference type="NCBI Taxonomy" id="173053"/>
    <lineage>
        <taxon>Bacteria</taxon>
        <taxon>Bacillati</taxon>
        <taxon>Actinomycetota</taxon>
        <taxon>Actinomycetes</taxon>
        <taxon>Micrococcales</taxon>
        <taxon>Intrasporangiaceae</taxon>
        <taxon>Phycicoccus</taxon>
    </lineage>
</organism>
<dbReference type="PROSITE" id="PS00211">
    <property type="entry name" value="ABC_TRANSPORTER_1"/>
    <property type="match status" value="1"/>
</dbReference>
<evidence type="ECO:0000256" key="1">
    <source>
        <dbReference type="ARBA" id="ARBA00022741"/>
    </source>
</evidence>
<dbReference type="PANTHER" id="PTHR43790">
    <property type="entry name" value="CARBOHYDRATE TRANSPORT ATP-BINDING PROTEIN MG119-RELATED"/>
    <property type="match status" value="1"/>
</dbReference>
<dbReference type="GO" id="GO:0016887">
    <property type="term" value="F:ATP hydrolysis activity"/>
    <property type="evidence" value="ECO:0007669"/>
    <property type="project" value="InterPro"/>
</dbReference>
<dbReference type="OrthoDB" id="7875923at2"/>
<evidence type="ECO:0000313" key="5">
    <source>
        <dbReference type="Proteomes" id="UP000233781"/>
    </source>
</evidence>
<sequence>MTNTNTNSVGTAPVVELREVTKRFSGVTAVQDLSLSLYAGQVHCLLGENGAGKSTVIKLLTGVERPTSGQVLIEGDEVAFNSPRDARDRGIATVYQEVATLPMMSVARNFVLGAEPTIGRWPFRRIDDRAAERAALAELEQLGIARVRDGRQLVGTLSGGERQALAIGRAVHFGARVLVLDEPTAALGVRESATVLRLIQAVRDRGAAVLFITHNAYHAHAAADHSTVLRGGRAIAQFDRGEKSIADVIELMAGGAELHALLTDSERNVVDDGAGTIGV</sequence>
<name>A0A2N3YIR5_9MICO</name>
<dbReference type="AlphaFoldDB" id="A0A2N3YIR5"/>
<dbReference type="SUPFAM" id="SSF52540">
    <property type="entry name" value="P-loop containing nucleoside triphosphate hydrolases"/>
    <property type="match status" value="1"/>
</dbReference>
<dbReference type="RefSeq" id="WP_101395263.1">
    <property type="nucleotide sequence ID" value="NZ_PJNE01000001.1"/>
</dbReference>